<evidence type="ECO:0000313" key="2">
    <source>
        <dbReference type="Proteomes" id="UP001589532"/>
    </source>
</evidence>
<sequence>MQSGLGIARSTLYRALEYDSALAAATGPVEASVDRATHPSLPPRWRPPISARRGWRFSCRASSQIWLW</sequence>
<dbReference type="EMBL" id="JBHMBW010000032">
    <property type="protein sequence ID" value="MFB9627417.1"/>
    <property type="molecule type" value="Genomic_DNA"/>
</dbReference>
<name>A0ABV5S6W8_9ACTN</name>
<dbReference type="RefSeq" id="WP_345003141.1">
    <property type="nucleotide sequence ID" value="NZ_BAAAXV010000012.1"/>
</dbReference>
<proteinExistence type="predicted"/>
<protein>
    <recommendedName>
        <fullName evidence="3">Helix-turn-helix domain-containing protein</fullName>
    </recommendedName>
</protein>
<evidence type="ECO:0000313" key="1">
    <source>
        <dbReference type="EMBL" id="MFB9627417.1"/>
    </source>
</evidence>
<keyword evidence="2" id="KW-1185">Reference proteome</keyword>
<accession>A0ABV5S6W8</accession>
<dbReference type="Proteomes" id="UP001589532">
    <property type="component" value="Unassembled WGS sequence"/>
</dbReference>
<comment type="caution">
    <text evidence="1">The sequence shown here is derived from an EMBL/GenBank/DDBJ whole genome shotgun (WGS) entry which is preliminary data.</text>
</comment>
<gene>
    <name evidence="1" type="ORF">ACFFSA_30420</name>
</gene>
<evidence type="ECO:0008006" key="3">
    <source>
        <dbReference type="Google" id="ProtNLM"/>
    </source>
</evidence>
<reference evidence="1 2" key="1">
    <citation type="submission" date="2024-09" db="EMBL/GenBank/DDBJ databases">
        <authorList>
            <person name="Sun Q."/>
            <person name="Mori K."/>
        </authorList>
    </citation>
    <scope>NUCLEOTIDE SEQUENCE [LARGE SCALE GENOMIC DNA]</scope>
    <source>
        <strain evidence="1 2">JCM 3143</strain>
    </source>
</reference>
<organism evidence="1 2">
    <name type="scientific">Nonomuraea helvata</name>
    <dbReference type="NCBI Taxonomy" id="37484"/>
    <lineage>
        <taxon>Bacteria</taxon>
        <taxon>Bacillati</taxon>
        <taxon>Actinomycetota</taxon>
        <taxon>Actinomycetes</taxon>
        <taxon>Streptosporangiales</taxon>
        <taxon>Streptosporangiaceae</taxon>
        <taxon>Nonomuraea</taxon>
    </lineage>
</organism>